<dbReference type="PATRIC" id="fig|1004952.3.peg.42"/>
<dbReference type="AlphaFoldDB" id="G7SIU4"/>
<evidence type="ECO:0000313" key="1">
    <source>
        <dbReference type="EMBL" id="AER18392.1"/>
    </source>
</evidence>
<gene>
    <name evidence="1" type="ORF">SSUD12_0043</name>
</gene>
<dbReference type="EMBL" id="CP002644">
    <property type="protein sequence ID" value="AER18392.1"/>
    <property type="molecule type" value="Genomic_DNA"/>
</dbReference>
<dbReference type="HOGENOM" id="CLU_905882_0_0_9"/>
<sequence length="311" mass="36510">MECFVTKLNVEPTVLGLYDENNLIKEVIPNSFDRVFERIDEKENIIKYRKKDDIQLVLDSDLYQQMLDYKKILIEEYENVVVQYQKTREIIYREQYMEKRSALNETITELFELHPFLKNSEKIRINSFSKGKIPEVRMGMTYIDRASKIESFLATYTLNDRILEFYYDRTSERIYIPSSIVHDRNIMGGLQSIIDELATEINLFRDITDIGKVSINPIFENFQVKVGRYSEVTITRVYPNGDPARDRGRAIVAFNAAKEETKYTAPEGEKINSKDIEDYTREDAELGYIASISSRTKNIIENTIKKIFINF</sequence>
<reference evidence="1 2" key="1">
    <citation type="journal article" date="2011" name="BMC Genomics">
        <title>Comparative Genomic Analysis of Streptococcus suis reveals significant genomic diversity among different serotypes.</title>
        <authorList>
            <person name="Zhang A."/>
            <person name="Yang M."/>
            <person name="Hu P."/>
            <person name="Wu J."/>
            <person name="Chen B."/>
            <person name="Hua Y."/>
            <person name="Yu J."/>
            <person name="Chen H."/>
            <person name="Xiao J."/>
            <person name="Jin M."/>
        </authorList>
    </citation>
    <scope>NUCLEOTIDE SEQUENCE [LARGE SCALE GENOMIC DNA]</scope>
    <source>
        <strain evidence="1">D12</strain>
    </source>
</reference>
<dbReference type="KEGG" id="ssk:SSUD12_0043"/>
<accession>G7SIU4</accession>
<name>G7SIU4_STRSU</name>
<evidence type="ECO:0000313" key="2">
    <source>
        <dbReference type="Proteomes" id="UP000008845"/>
    </source>
</evidence>
<protein>
    <submittedName>
        <fullName evidence="1">Uncharacterized protein</fullName>
    </submittedName>
</protein>
<dbReference type="RefSeq" id="WP_014637267.1">
    <property type="nucleotide sequence ID" value="NC_017621.1"/>
</dbReference>
<dbReference type="Proteomes" id="UP000008845">
    <property type="component" value="Chromosome"/>
</dbReference>
<proteinExistence type="predicted"/>
<organism evidence="1 2">
    <name type="scientific">Streptococcus suis D12</name>
    <dbReference type="NCBI Taxonomy" id="1004952"/>
    <lineage>
        <taxon>Bacteria</taxon>
        <taxon>Bacillati</taxon>
        <taxon>Bacillota</taxon>
        <taxon>Bacilli</taxon>
        <taxon>Lactobacillales</taxon>
        <taxon>Streptococcaceae</taxon>
        <taxon>Streptococcus</taxon>
    </lineage>
</organism>